<organism evidence="8 9">
    <name type="scientific">Rhizopus stolonifer</name>
    <name type="common">Rhizopus nigricans</name>
    <dbReference type="NCBI Taxonomy" id="4846"/>
    <lineage>
        <taxon>Eukaryota</taxon>
        <taxon>Fungi</taxon>
        <taxon>Fungi incertae sedis</taxon>
        <taxon>Mucoromycota</taxon>
        <taxon>Mucoromycotina</taxon>
        <taxon>Mucoromycetes</taxon>
        <taxon>Mucorales</taxon>
        <taxon>Mucorineae</taxon>
        <taxon>Rhizopodaceae</taxon>
        <taxon>Rhizopus</taxon>
    </lineage>
</organism>
<evidence type="ECO:0000256" key="6">
    <source>
        <dbReference type="PIRSR" id="PIRSR000189-1"/>
    </source>
</evidence>
<reference evidence="8 9" key="1">
    <citation type="journal article" date="2018" name="G3 (Bethesda)">
        <title>Phylogenetic and Phylogenomic Definition of Rhizopus Species.</title>
        <authorList>
            <person name="Gryganskyi A.P."/>
            <person name="Golan J."/>
            <person name="Dolatabadi S."/>
            <person name="Mondo S."/>
            <person name="Robb S."/>
            <person name="Idnurm A."/>
            <person name="Muszewska A."/>
            <person name="Steczkiewicz K."/>
            <person name="Masonjones S."/>
            <person name="Liao H.L."/>
            <person name="Gajdeczka M.T."/>
            <person name="Anike F."/>
            <person name="Vuek A."/>
            <person name="Anishchenko I.M."/>
            <person name="Voigt K."/>
            <person name="de Hoog G.S."/>
            <person name="Smith M.E."/>
            <person name="Heitman J."/>
            <person name="Vilgalys R."/>
            <person name="Stajich J.E."/>
        </authorList>
    </citation>
    <scope>NUCLEOTIDE SEQUENCE [LARGE SCALE GENOMIC DNA]</scope>
    <source>
        <strain evidence="8 9">LSU 92-RS-03</strain>
    </source>
</reference>
<dbReference type="GO" id="GO:0071949">
    <property type="term" value="F:FAD binding"/>
    <property type="evidence" value="ECO:0007669"/>
    <property type="project" value="InterPro"/>
</dbReference>
<keyword evidence="3" id="KW-0285">Flavoprotein</keyword>
<dbReference type="InterPro" id="IPR006076">
    <property type="entry name" value="FAD-dep_OxRdtase"/>
</dbReference>
<dbReference type="GO" id="GO:0003884">
    <property type="term" value="F:D-amino-acid oxidase activity"/>
    <property type="evidence" value="ECO:0007669"/>
    <property type="project" value="InterPro"/>
</dbReference>
<dbReference type="InterPro" id="IPR023209">
    <property type="entry name" value="DAO"/>
</dbReference>
<dbReference type="GO" id="GO:0005737">
    <property type="term" value="C:cytoplasm"/>
    <property type="evidence" value="ECO:0007669"/>
    <property type="project" value="TreeGrafter"/>
</dbReference>
<dbReference type="SUPFAM" id="SSF51971">
    <property type="entry name" value="Nucleotide-binding domain"/>
    <property type="match status" value="1"/>
</dbReference>
<comment type="caution">
    <text evidence="8">The sequence shown here is derived from an EMBL/GenBank/DDBJ whole genome shotgun (WGS) entry which is preliminary data.</text>
</comment>
<evidence type="ECO:0000256" key="3">
    <source>
        <dbReference type="ARBA" id="ARBA00022630"/>
    </source>
</evidence>
<name>A0A367KLU1_RHIST</name>
<evidence type="ECO:0000256" key="1">
    <source>
        <dbReference type="ARBA" id="ARBA00001974"/>
    </source>
</evidence>
<feature type="binding site" evidence="6">
    <location>
        <begin position="44"/>
        <end position="45"/>
    </location>
    <ligand>
        <name>FAD</name>
        <dbReference type="ChEBI" id="CHEBI:57692"/>
    </ligand>
</feature>
<comment type="similarity">
    <text evidence="2">Belongs to the DAMOX/DASOX family.</text>
</comment>
<evidence type="ECO:0000259" key="7">
    <source>
        <dbReference type="Pfam" id="PF01266"/>
    </source>
</evidence>
<dbReference type="PIRSF" id="PIRSF000189">
    <property type="entry name" value="D-aa_oxidase"/>
    <property type="match status" value="1"/>
</dbReference>
<keyword evidence="4 6" id="KW-0274">FAD</keyword>
<dbReference type="STRING" id="4846.A0A367KLU1"/>
<dbReference type="PANTHER" id="PTHR11530">
    <property type="entry name" value="D-AMINO ACID OXIDASE"/>
    <property type="match status" value="1"/>
</dbReference>
<dbReference type="Gene3D" id="3.30.9.10">
    <property type="entry name" value="D-Amino Acid Oxidase, subunit A, domain 2"/>
    <property type="match status" value="1"/>
</dbReference>
<dbReference type="OrthoDB" id="2015447at2759"/>
<dbReference type="Gene3D" id="3.40.50.720">
    <property type="entry name" value="NAD(P)-binding Rossmann-like Domain"/>
    <property type="match status" value="1"/>
</dbReference>
<proteinExistence type="inferred from homology"/>
<feature type="binding site" evidence="6">
    <location>
        <position position="265"/>
    </location>
    <ligand>
        <name>D-dopa</name>
        <dbReference type="ChEBI" id="CHEBI:149689"/>
    </ligand>
</feature>
<dbReference type="Proteomes" id="UP000253551">
    <property type="component" value="Unassembled WGS sequence"/>
</dbReference>
<feature type="binding site" evidence="6">
    <location>
        <position position="159"/>
    </location>
    <ligand>
        <name>FAD</name>
        <dbReference type="ChEBI" id="CHEBI:57692"/>
    </ligand>
</feature>
<feature type="domain" description="FAD dependent oxidoreductase" evidence="7">
    <location>
        <begin position="140"/>
        <end position="299"/>
    </location>
</feature>
<protein>
    <recommendedName>
        <fullName evidence="7">FAD dependent oxidoreductase domain-containing protein</fullName>
    </recommendedName>
</protein>
<evidence type="ECO:0000313" key="9">
    <source>
        <dbReference type="Proteomes" id="UP000253551"/>
    </source>
</evidence>
<dbReference type="GO" id="GO:0019478">
    <property type="term" value="P:D-amino acid catabolic process"/>
    <property type="evidence" value="ECO:0007669"/>
    <property type="project" value="TreeGrafter"/>
</dbReference>
<accession>A0A367KLU1</accession>
<dbReference type="PANTHER" id="PTHR11530:SF11">
    <property type="entry name" value="D-ASPARTATE OXIDASE"/>
    <property type="match status" value="1"/>
</dbReference>
<dbReference type="AlphaFoldDB" id="A0A367KLU1"/>
<keyword evidence="5" id="KW-0560">Oxidoreductase</keyword>
<feature type="domain" description="FAD dependent oxidoreductase" evidence="7">
    <location>
        <begin position="3"/>
        <end position="131"/>
    </location>
</feature>
<evidence type="ECO:0000313" key="8">
    <source>
        <dbReference type="EMBL" id="RCI03129.1"/>
    </source>
</evidence>
<dbReference type="Pfam" id="PF01266">
    <property type="entry name" value="DAO"/>
    <property type="match status" value="2"/>
</dbReference>
<evidence type="ECO:0000256" key="2">
    <source>
        <dbReference type="ARBA" id="ARBA00006730"/>
    </source>
</evidence>
<gene>
    <name evidence="8" type="ORF">CU098_009994</name>
</gene>
<evidence type="ECO:0000256" key="5">
    <source>
        <dbReference type="ARBA" id="ARBA00023002"/>
    </source>
</evidence>
<dbReference type="EMBL" id="PJQM01001135">
    <property type="protein sequence ID" value="RCI03129.1"/>
    <property type="molecule type" value="Genomic_DNA"/>
</dbReference>
<keyword evidence="9" id="KW-1185">Reference proteome</keyword>
<evidence type="ECO:0000256" key="4">
    <source>
        <dbReference type="ARBA" id="ARBA00022827"/>
    </source>
</evidence>
<dbReference type="SUPFAM" id="SSF54373">
    <property type="entry name" value="FAD-linked reductases, C-terminal domain"/>
    <property type="match status" value="1"/>
</dbReference>
<comment type="cofactor">
    <cofactor evidence="1 6">
        <name>FAD</name>
        <dbReference type="ChEBI" id="CHEBI:57692"/>
    </cofactor>
</comment>
<sequence>MSKVVVIGAGVCGLTTGICLLKSGYSDVLIIAKHLPGDLSSEYTSAWAGASILAHAKYDNYRMHDSKREFAYLADHVPDAHVIRVKGVQYLRNQSVPKEQNYRVKEIYDNVQIISKNNLIPGASEGYTFDGCGRVERREIEDITEAIEQYSANIIVNCTGFGSFNLKDVKDTNLFALRGQTILVRAPHIKTQYYDNSDSTWTYIIPRNDGTVICGGTVDLDNKSTAPDKEIAQDIMNRVYELCPGITHGKGPDAFDIIAHNVGFRPARKDGIRLEKETKVRSNGQKVIICHNYGHGSYGKHM</sequence>